<reference evidence="3 4" key="1">
    <citation type="submission" date="2024-05" db="EMBL/GenBank/DDBJ databases">
        <title>Genetic variation in Jamaican populations of the coffee berry borer (Hypothenemus hampei).</title>
        <authorList>
            <person name="Errbii M."/>
            <person name="Myrie A."/>
        </authorList>
    </citation>
    <scope>NUCLEOTIDE SEQUENCE [LARGE SCALE GENOMIC DNA]</scope>
    <source>
        <strain evidence="3">JA-Hopewell-2020-01-JO</strain>
        <tissue evidence="3">Whole body</tissue>
    </source>
</reference>
<feature type="coiled-coil region" evidence="1">
    <location>
        <begin position="66"/>
        <end position="107"/>
    </location>
</feature>
<protein>
    <recommendedName>
        <fullName evidence="5">Shootin-1</fullName>
    </recommendedName>
</protein>
<keyword evidence="1" id="KW-0175">Coiled coil</keyword>
<keyword evidence="4" id="KW-1185">Reference proteome</keyword>
<evidence type="ECO:0000256" key="1">
    <source>
        <dbReference type="SAM" id="Coils"/>
    </source>
</evidence>
<evidence type="ECO:0000256" key="2">
    <source>
        <dbReference type="SAM" id="MobiDB-lite"/>
    </source>
</evidence>
<dbReference type="EMBL" id="JBDJPC010000009">
    <property type="protein sequence ID" value="KAL1491268.1"/>
    <property type="molecule type" value="Genomic_DNA"/>
</dbReference>
<name>A0ABD1E9D9_HYPHA</name>
<dbReference type="AlphaFoldDB" id="A0ABD1E9D9"/>
<gene>
    <name evidence="3" type="ORF">ABEB36_011888</name>
</gene>
<feature type="coiled-coil region" evidence="1">
    <location>
        <begin position="247"/>
        <end position="296"/>
    </location>
</feature>
<accession>A0ABD1E9D9</accession>
<feature type="region of interest" description="Disordered" evidence="2">
    <location>
        <begin position="327"/>
        <end position="355"/>
    </location>
</feature>
<evidence type="ECO:0000313" key="4">
    <source>
        <dbReference type="Proteomes" id="UP001566132"/>
    </source>
</evidence>
<sequence length="372" mass="44063">MENNINSLLATRKVHYEGGGKSSQIAISDCPTETELYSKSSIPRNYSGDGNSEISIDTSILDVEDFEGTKKRLEECEQKLKFLENENKTLNEDLAIERKKSVKLEKKLQFVKDNQEVFMRLKEAYINMKYNEAAGRKMIEIREKSIQTWEGTLCSCCIETEELRRQIEIALEKYHQLFVVSPGEMEHLINTVKYLKDLINRREETWEINFEREHKLQGRIAILENENAKIRDMIANKCPEHEKNEVLEEMRLEQKLLEERKVEEMQKFIESITKDMEKLKKIVIKFEKKFRELREDHKIISPLNDKETRLVQQIILKYNVKIQKKQLDETKKPQNRRPCSPLRSSSQFKDDTTDFETPRKDSAILLMDYLFE</sequence>
<evidence type="ECO:0000313" key="3">
    <source>
        <dbReference type="EMBL" id="KAL1491268.1"/>
    </source>
</evidence>
<comment type="caution">
    <text evidence="3">The sequence shown here is derived from an EMBL/GenBank/DDBJ whole genome shotgun (WGS) entry which is preliminary data.</text>
</comment>
<dbReference type="Proteomes" id="UP001566132">
    <property type="component" value="Unassembled WGS sequence"/>
</dbReference>
<evidence type="ECO:0008006" key="5">
    <source>
        <dbReference type="Google" id="ProtNLM"/>
    </source>
</evidence>
<proteinExistence type="predicted"/>
<organism evidence="3 4">
    <name type="scientific">Hypothenemus hampei</name>
    <name type="common">Coffee berry borer</name>
    <dbReference type="NCBI Taxonomy" id="57062"/>
    <lineage>
        <taxon>Eukaryota</taxon>
        <taxon>Metazoa</taxon>
        <taxon>Ecdysozoa</taxon>
        <taxon>Arthropoda</taxon>
        <taxon>Hexapoda</taxon>
        <taxon>Insecta</taxon>
        <taxon>Pterygota</taxon>
        <taxon>Neoptera</taxon>
        <taxon>Endopterygota</taxon>
        <taxon>Coleoptera</taxon>
        <taxon>Polyphaga</taxon>
        <taxon>Cucujiformia</taxon>
        <taxon>Curculionidae</taxon>
        <taxon>Scolytinae</taxon>
        <taxon>Hypothenemus</taxon>
    </lineage>
</organism>